<dbReference type="EMBL" id="MN740700">
    <property type="protein sequence ID" value="QHU08963.1"/>
    <property type="molecule type" value="Genomic_DNA"/>
</dbReference>
<evidence type="ECO:0008006" key="2">
    <source>
        <dbReference type="Google" id="ProtNLM"/>
    </source>
</evidence>
<name>A0A6C0JUB8_9ZZZZ</name>
<organism evidence="1">
    <name type="scientific">viral metagenome</name>
    <dbReference type="NCBI Taxonomy" id="1070528"/>
    <lineage>
        <taxon>unclassified sequences</taxon>
        <taxon>metagenomes</taxon>
        <taxon>organismal metagenomes</taxon>
    </lineage>
</organism>
<evidence type="ECO:0000313" key="1">
    <source>
        <dbReference type="EMBL" id="QHU08963.1"/>
    </source>
</evidence>
<proteinExistence type="predicted"/>
<reference evidence="1" key="1">
    <citation type="journal article" date="2020" name="Nature">
        <title>Giant virus diversity and host interactions through global metagenomics.</title>
        <authorList>
            <person name="Schulz F."/>
            <person name="Roux S."/>
            <person name="Paez-Espino D."/>
            <person name="Jungbluth S."/>
            <person name="Walsh D.A."/>
            <person name="Denef V.J."/>
            <person name="McMahon K.D."/>
            <person name="Konstantinidis K.T."/>
            <person name="Eloe-Fadrosh E.A."/>
            <person name="Kyrpides N.C."/>
            <person name="Woyke T."/>
        </authorList>
    </citation>
    <scope>NUCLEOTIDE SEQUENCE</scope>
    <source>
        <strain evidence="1">GVMAG-S-1064190-84</strain>
    </source>
</reference>
<dbReference type="AlphaFoldDB" id="A0A6C0JUB8"/>
<protein>
    <recommendedName>
        <fullName evidence="2">Restriction endonuclease</fullName>
    </recommendedName>
</protein>
<accession>A0A6C0JUB8</accession>
<sequence>MQQFAFNSNIATLICEIRHTYHSDFKKIFDYADAIKNAIKGNGAGLTRGFLIDKMINEILEKNHAFVQYHEGQADIMFENTPYSIKTLTNGGNDIALCWSKNPTIERKELEHDILLINLKSEKWYSSEQEIKRGIYIIDKNIANKYIILYSNNKTDYVLKKKSLHDLIIYNSMNNGWYVEFKSEKEYTWNIIDGIMDKD</sequence>